<dbReference type="InterPro" id="IPR003323">
    <property type="entry name" value="OTU_dom"/>
</dbReference>
<keyword evidence="3" id="KW-0378">Hydrolase</keyword>
<feature type="region of interest" description="Disordered" evidence="1">
    <location>
        <begin position="296"/>
        <end position="371"/>
    </location>
</feature>
<dbReference type="InterPro" id="IPR038765">
    <property type="entry name" value="Papain-like_cys_pep_sf"/>
</dbReference>
<feature type="compositionally biased region" description="Low complexity" evidence="1">
    <location>
        <begin position="776"/>
        <end position="785"/>
    </location>
</feature>
<protein>
    <submittedName>
        <fullName evidence="3">OTU-like cysteine protease</fullName>
    </submittedName>
</protein>
<dbReference type="InterPro" id="IPR050704">
    <property type="entry name" value="Peptidase_C85-like"/>
</dbReference>
<feature type="region of interest" description="Disordered" evidence="1">
    <location>
        <begin position="765"/>
        <end position="797"/>
    </location>
</feature>
<evidence type="ECO:0000313" key="3">
    <source>
        <dbReference type="EMBL" id="KAK7194966.1"/>
    </source>
</evidence>
<feature type="compositionally biased region" description="Low complexity" evidence="1">
    <location>
        <begin position="336"/>
        <end position="349"/>
    </location>
</feature>
<dbReference type="GO" id="GO:0016579">
    <property type="term" value="P:protein deubiquitination"/>
    <property type="evidence" value="ECO:0007669"/>
    <property type="project" value="TreeGrafter"/>
</dbReference>
<keyword evidence="4" id="KW-1185">Reference proteome</keyword>
<sequence length="946" mass="98361">MFNSDVDVPVPATVRPLRLLGGGASSSKDGAGGTTAPYRPDGRRPQQNDGRYATAGAAAGAGARANRTGLPASTAEAASATPSPSPPPRRATVTILTEMDNDGDVDAGQIDFDGNDSGVCMNGSATSVLGGAGAAAAAVPFMEGVVDPLTCTQTTLSPRRYNALCQYAKGEAASCAQDSGAGQQEGAQSMPTAQSGCSHDDAHHHRRQLGYSDAVDLAPVLSTASLRSGAMDGLSSTAHGWASNGGGSEYAAMMMGQPHPTRVSATPVVPITPLLVEPASRRRVAEDMQRRYGAAATAEVAGGAEERVSAEVDVRGSDATVSRSPPPTPKQKSGRLSFLSSSTAASAKKSTAKAEEKKKAPPPPPPLTAEGRRLAREQIIRVGVQRLYQRLSELHLVVHRVRNDGNCQFRAISHQLFGDEEYHDIVRSHVVSYMRAARAESFDHFFESPVQADAYYTNLARSKSWGDELSLRAASDCLYVNIHVLSSEERHCYITYRPSITPAAAATAAPSFLVDVWTLRERRRAERRLLREHAPSAQQQQQRMGHSHGDSFFESRQASSYTGLHGSVADASASNSMLAGYGFPESAGGGGGSLGPALVPGRSLLVPQRGAAAAAAATRQSASLLGPKSSSDDEAEVDANAIQLALHRRLQHSEIRSSRPLAMAGSHSFGSAPTPLLQSGAAAAAAAAQMEKFRAVGAEVQPRDAATQLVNIFTQYTDPTAAAPSTEGGYGDTSRGEAAGRPRELLLQPQRHAPTIGGEAVAERAPHTGAPRRSDAGAANAALSATPHPPRHGDEGGEVLLLASNMHRGRSNRSLHHSFSCVQHSHSFTGYMDDAAYTDTPQSSYAASFMGGGGGGGAQSMGSLIPRATASSHSLGADGGVFDGDGGGGGGGGADGRGLCFSFEPRTEPIDIFLSYLYPVHYNSLCVEQPPQSGKDAAPRGGAGVG</sequence>
<evidence type="ECO:0000313" key="4">
    <source>
        <dbReference type="Proteomes" id="UP001430356"/>
    </source>
</evidence>
<dbReference type="GO" id="GO:0006508">
    <property type="term" value="P:proteolysis"/>
    <property type="evidence" value="ECO:0007669"/>
    <property type="project" value="UniProtKB-KW"/>
</dbReference>
<dbReference type="PANTHER" id="PTHR12419">
    <property type="entry name" value="OTU DOMAIN CONTAINING PROTEIN"/>
    <property type="match status" value="1"/>
</dbReference>
<feature type="compositionally biased region" description="Polar residues" evidence="1">
    <location>
        <begin position="181"/>
        <end position="197"/>
    </location>
</feature>
<dbReference type="Proteomes" id="UP001430356">
    <property type="component" value="Unassembled WGS sequence"/>
</dbReference>
<dbReference type="SUPFAM" id="SSF54001">
    <property type="entry name" value="Cysteine proteinases"/>
    <property type="match status" value="1"/>
</dbReference>
<feature type="compositionally biased region" description="Low complexity" evidence="1">
    <location>
        <begin position="50"/>
        <end position="82"/>
    </location>
</feature>
<reference evidence="3 4" key="1">
    <citation type="journal article" date="2021" name="MBio">
        <title>A New Model Trypanosomatid, Novymonas esmeraldas: Genomic Perception of Its 'Candidatus Pandoraea novymonadis' Endosymbiont.</title>
        <authorList>
            <person name="Zakharova A."/>
            <person name="Saura A."/>
            <person name="Butenko A."/>
            <person name="Podesvova L."/>
            <person name="Warmusova S."/>
            <person name="Kostygov A.Y."/>
            <person name="Nenarokova A."/>
            <person name="Lukes J."/>
            <person name="Opperdoes F.R."/>
            <person name="Yurchenko V."/>
        </authorList>
    </citation>
    <scope>NUCLEOTIDE SEQUENCE [LARGE SCALE GENOMIC DNA]</scope>
    <source>
        <strain evidence="3 4">E262AT.01</strain>
    </source>
</reference>
<dbReference type="EMBL" id="JAECZO010000045">
    <property type="protein sequence ID" value="KAK7194966.1"/>
    <property type="molecule type" value="Genomic_DNA"/>
</dbReference>
<name>A0AAW0EP38_9TRYP</name>
<gene>
    <name evidence="3" type="ORF">NESM_000419100</name>
</gene>
<keyword evidence="3" id="KW-0645">Protease</keyword>
<comment type="caution">
    <text evidence="3">The sequence shown here is derived from an EMBL/GenBank/DDBJ whole genome shotgun (WGS) entry which is preliminary data.</text>
</comment>
<feature type="region of interest" description="Disordered" evidence="1">
    <location>
        <begin position="181"/>
        <end position="205"/>
    </location>
</feature>
<dbReference type="PROSITE" id="PS50802">
    <property type="entry name" value="OTU"/>
    <property type="match status" value="1"/>
</dbReference>
<proteinExistence type="predicted"/>
<feature type="region of interest" description="Disordered" evidence="1">
    <location>
        <begin position="719"/>
        <end position="739"/>
    </location>
</feature>
<feature type="domain" description="OTU" evidence="2">
    <location>
        <begin position="396"/>
        <end position="555"/>
    </location>
</feature>
<organism evidence="3 4">
    <name type="scientific">Novymonas esmeraldas</name>
    <dbReference type="NCBI Taxonomy" id="1808958"/>
    <lineage>
        <taxon>Eukaryota</taxon>
        <taxon>Discoba</taxon>
        <taxon>Euglenozoa</taxon>
        <taxon>Kinetoplastea</taxon>
        <taxon>Metakinetoplastina</taxon>
        <taxon>Trypanosomatida</taxon>
        <taxon>Trypanosomatidae</taxon>
        <taxon>Novymonas</taxon>
    </lineage>
</organism>
<feature type="compositionally biased region" description="Basic and acidic residues" evidence="1">
    <location>
        <begin position="304"/>
        <end position="316"/>
    </location>
</feature>
<dbReference type="AlphaFoldDB" id="A0AAW0EP38"/>
<evidence type="ECO:0000259" key="2">
    <source>
        <dbReference type="PROSITE" id="PS50802"/>
    </source>
</evidence>
<feature type="region of interest" description="Disordered" evidence="1">
    <location>
        <begin position="531"/>
        <end position="552"/>
    </location>
</feature>
<dbReference type="GO" id="GO:0004843">
    <property type="term" value="F:cysteine-type deubiquitinase activity"/>
    <property type="evidence" value="ECO:0007669"/>
    <property type="project" value="TreeGrafter"/>
</dbReference>
<accession>A0AAW0EP38</accession>
<feature type="region of interest" description="Disordered" evidence="1">
    <location>
        <begin position="1"/>
        <end position="90"/>
    </location>
</feature>
<evidence type="ECO:0000256" key="1">
    <source>
        <dbReference type="SAM" id="MobiDB-lite"/>
    </source>
</evidence>
<dbReference type="PANTHER" id="PTHR12419:SF11">
    <property type="entry name" value="OTU DOMAIN-CONTAINING PROTEIN DDB_G0284757"/>
    <property type="match status" value="1"/>
</dbReference>
<dbReference type="Gene3D" id="3.90.70.80">
    <property type="match status" value="1"/>
</dbReference>
<dbReference type="Pfam" id="PF02338">
    <property type="entry name" value="OTU"/>
    <property type="match status" value="1"/>
</dbReference>